<dbReference type="EMBL" id="CP064942">
    <property type="protein sequence ID" value="QPH52463.1"/>
    <property type="molecule type" value="Genomic_DNA"/>
</dbReference>
<dbReference type="Proteomes" id="UP000594800">
    <property type="component" value="Chromosome"/>
</dbReference>
<dbReference type="AlphaFoldDB" id="A0A7S9QB43"/>
<evidence type="ECO:0000313" key="2">
    <source>
        <dbReference type="Proteomes" id="UP000594800"/>
    </source>
</evidence>
<keyword evidence="2" id="KW-1185">Reference proteome</keyword>
<organism evidence="1 2">
    <name type="scientific">Pontivivens ytuae</name>
    <dbReference type="NCBI Taxonomy" id="2789856"/>
    <lineage>
        <taxon>Bacteria</taxon>
        <taxon>Pseudomonadati</taxon>
        <taxon>Pseudomonadota</taxon>
        <taxon>Alphaproteobacteria</taxon>
        <taxon>Rhodobacterales</taxon>
        <taxon>Paracoccaceae</taxon>
        <taxon>Pontivivens</taxon>
    </lineage>
</organism>
<dbReference type="KEGG" id="poz:I0K15_11565"/>
<gene>
    <name evidence="1" type="ORF">I0K15_11565</name>
</gene>
<reference evidence="1 2" key="1">
    <citation type="submission" date="2020-11" db="EMBL/GenBank/DDBJ databases">
        <title>Description of Pontivivens ytuae sp. nov. isolated from deep sea sediment of Mariana Trench.</title>
        <authorList>
            <person name="Wang Z."/>
            <person name="Sun Q.-L."/>
            <person name="Xu X.-D."/>
            <person name="Tang Y.-Z."/>
            <person name="Zhang J."/>
        </authorList>
    </citation>
    <scope>NUCLEOTIDE SEQUENCE [LARGE SCALE GENOMIC DNA]</scope>
    <source>
        <strain evidence="1 2">MT2928</strain>
    </source>
</reference>
<name>A0A7S9QB43_9RHOB</name>
<accession>A0A7S9QB43</accession>
<protein>
    <submittedName>
        <fullName evidence="1">Uncharacterized protein</fullName>
    </submittedName>
</protein>
<dbReference type="RefSeq" id="WP_196101677.1">
    <property type="nucleotide sequence ID" value="NZ_CP064942.1"/>
</dbReference>
<proteinExistence type="predicted"/>
<evidence type="ECO:0000313" key="1">
    <source>
        <dbReference type="EMBL" id="QPH52463.1"/>
    </source>
</evidence>
<sequence length="85" mass="9342">MVHSADEFRLTVSVVAIFSAFAPLLDWREEPPEVVVAVPQPALPEEPRLTHELRAAVALIDRQATSFAQDRDAETGDILPVPLPD</sequence>